<sequence length="192" mass="21830">MKKSLWSIWMLLLVLAGCTGQVAHEVPSSVPDTEEPARESRSERVEGDFVYRLVSEQGEYAAGEQVQLYAELEYTGEEDEITISHAASPFWFPIRELTREYDISYGMNEPLLHTTLKKGEPLREYYKGAYGYNGEDNDAYKQFIKSLDNGFPEGRYVVYGSADFLVQAPEIEGEAEAPDVYKLTTEIEFVVK</sequence>
<accession>A0A268EQU3</accession>
<dbReference type="Proteomes" id="UP000215596">
    <property type="component" value="Unassembled WGS sequence"/>
</dbReference>
<dbReference type="AlphaFoldDB" id="A0A268EQU3"/>
<dbReference type="OrthoDB" id="2426241at2"/>
<evidence type="ECO:0000313" key="3">
    <source>
        <dbReference type="Proteomes" id="UP000215596"/>
    </source>
</evidence>
<keyword evidence="1" id="KW-0732">Signal</keyword>
<feature type="chain" id="PRO_5032293758" evidence="1">
    <location>
        <begin position="24"/>
        <end position="192"/>
    </location>
</feature>
<dbReference type="PROSITE" id="PS51257">
    <property type="entry name" value="PROKAR_LIPOPROTEIN"/>
    <property type="match status" value="1"/>
</dbReference>
<protein>
    <submittedName>
        <fullName evidence="2">Uncharacterized protein</fullName>
    </submittedName>
</protein>
<reference evidence="2 3" key="1">
    <citation type="submission" date="2017-07" db="EMBL/GenBank/DDBJ databases">
        <title>Isolation and whole genome analysis of endospore-forming bacteria from heroin.</title>
        <authorList>
            <person name="Kalinowski J."/>
            <person name="Ahrens B."/>
            <person name="Al-Dilaimi A."/>
            <person name="Winkler A."/>
            <person name="Wibberg D."/>
            <person name="Schleenbecker U."/>
            <person name="Ruckert C."/>
            <person name="Wolfel R."/>
            <person name="Grass G."/>
        </authorList>
    </citation>
    <scope>NUCLEOTIDE SEQUENCE [LARGE SCALE GENOMIC DNA]</scope>
    <source>
        <strain evidence="2 3">7537-G1</strain>
    </source>
</reference>
<proteinExistence type="predicted"/>
<name>A0A268EQU3_9BACL</name>
<gene>
    <name evidence="2" type="ORF">CHH67_14885</name>
</gene>
<comment type="caution">
    <text evidence="2">The sequence shown here is derived from an EMBL/GenBank/DDBJ whole genome shotgun (WGS) entry which is preliminary data.</text>
</comment>
<evidence type="ECO:0000256" key="1">
    <source>
        <dbReference type="SAM" id="SignalP"/>
    </source>
</evidence>
<organism evidence="2 3">
    <name type="scientific">Paenibacillus campinasensis</name>
    <dbReference type="NCBI Taxonomy" id="66347"/>
    <lineage>
        <taxon>Bacteria</taxon>
        <taxon>Bacillati</taxon>
        <taxon>Bacillota</taxon>
        <taxon>Bacilli</taxon>
        <taxon>Bacillales</taxon>
        <taxon>Paenibacillaceae</taxon>
        <taxon>Paenibacillus</taxon>
    </lineage>
</organism>
<dbReference type="EMBL" id="NPBY01000045">
    <property type="protein sequence ID" value="PAD75493.1"/>
    <property type="molecule type" value="Genomic_DNA"/>
</dbReference>
<feature type="signal peptide" evidence="1">
    <location>
        <begin position="1"/>
        <end position="23"/>
    </location>
</feature>
<evidence type="ECO:0000313" key="2">
    <source>
        <dbReference type="EMBL" id="PAD75493.1"/>
    </source>
</evidence>